<evidence type="ECO:0000313" key="3">
    <source>
        <dbReference type="EMBL" id="EYD74027.1"/>
    </source>
</evidence>
<accession>A0A017HHT5</accession>
<evidence type="ECO:0000313" key="4">
    <source>
        <dbReference type="Proteomes" id="UP000019666"/>
    </source>
</evidence>
<dbReference type="InterPro" id="IPR051266">
    <property type="entry name" value="CLCR"/>
</dbReference>
<dbReference type="InterPro" id="IPR036465">
    <property type="entry name" value="vWFA_dom_sf"/>
</dbReference>
<proteinExistence type="predicted"/>
<keyword evidence="4" id="KW-1185">Reference proteome</keyword>
<reference evidence="3 4" key="1">
    <citation type="submission" date="2013-02" db="EMBL/GenBank/DDBJ databases">
        <authorList>
            <person name="Fiebig A."/>
            <person name="Goeker M."/>
            <person name="Klenk H.-P.P."/>
        </authorList>
    </citation>
    <scope>NUCLEOTIDE SEQUENCE [LARGE SCALE GENOMIC DNA]</scope>
    <source>
        <strain evidence="3 4">DSM 19309</strain>
    </source>
</reference>
<dbReference type="HOGENOM" id="CLU_031866_1_1_5"/>
<dbReference type="SMART" id="SM00327">
    <property type="entry name" value="VWA"/>
    <property type="match status" value="1"/>
</dbReference>
<dbReference type="Gene3D" id="3.40.50.410">
    <property type="entry name" value="von Willebrand factor, type A domain"/>
    <property type="match status" value="1"/>
</dbReference>
<dbReference type="OrthoDB" id="9805121at2"/>
<dbReference type="EMBL" id="AOSK01000124">
    <property type="protein sequence ID" value="EYD74027.1"/>
    <property type="molecule type" value="Genomic_DNA"/>
</dbReference>
<dbReference type="PANTHER" id="PTHR10579:SF43">
    <property type="entry name" value="ZINC FINGER (C3HC4-TYPE RING FINGER) FAMILY PROTEIN"/>
    <property type="match status" value="1"/>
</dbReference>
<dbReference type="Proteomes" id="UP000019666">
    <property type="component" value="Unassembled WGS sequence"/>
</dbReference>
<evidence type="ECO:0000256" key="1">
    <source>
        <dbReference type="SAM" id="MobiDB-lite"/>
    </source>
</evidence>
<dbReference type="Pfam" id="PF00092">
    <property type="entry name" value="VWA"/>
    <property type="match status" value="1"/>
</dbReference>
<organism evidence="3 4">
    <name type="scientific">Rubellimicrobium mesophilum DSM 19309</name>
    <dbReference type="NCBI Taxonomy" id="442562"/>
    <lineage>
        <taxon>Bacteria</taxon>
        <taxon>Pseudomonadati</taxon>
        <taxon>Pseudomonadota</taxon>
        <taxon>Alphaproteobacteria</taxon>
        <taxon>Rhodobacterales</taxon>
        <taxon>Roseobacteraceae</taxon>
        <taxon>Rubellimicrobium</taxon>
    </lineage>
</organism>
<feature type="domain" description="VWFA" evidence="2">
    <location>
        <begin position="48"/>
        <end position="224"/>
    </location>
</feature>
<dbReference type="PANTHER" id="PTHR10579">
    <property type="entry name" value="CALCIUM-ACTIVATED CHLORIDE CHANNEL REGULATOR"/>
    <property type="match status" value="1"/>
</dbReference>
<protein>
    <recommendedName>
        <fullName evidence="2">VWFA domain-containing protein</fullName>
    </recommendedName>
</protein>
<gene>
    <name evidence="3" type="ORF">Rumeso_04398</name>
</gene>
<dbReference type="RefSeq" id="WP_037279806.1">
    <property type="nucleotide sequence ID" value="NZ_KK088565.1"/>
</dbReference>
<evidence type="ECO:0000259" key="2">
    <source>
        <dbReference type="PROSITE" id="PS50234"/>
    </source>
</evidence>
<sequence>MTMHRLALSAGFDRSIAWAQGGSVRYLVARVEALPATPEDRAERGPLNIALAIDASGSMGGGKLEAAKRASLALLGRLSPRDRLTVVSFASDVVTHLRAVPMDEAGQVQASHALGQLQTRGNTFLSGGWFAAVDASAEAAEWNPGLTPRVVILSDGHANEGITSPDALAHHAGELRRRGVITSTLGIGDGYDEALLAAIAENGGGRLHDAERTDEIEHVLLGEIGEAMAQVADAVHLSLTVPAGVRAEPLGLSAAEAQPGRLGLSLGGLSAGVPRTAVIRLFCPTGEPGTGLDVVLSASATASRSGDHLDAPEVCCRLTFGMGRENDRQPRDEAQSTDAARAWHAHVLRRAALLNRDADIHEAQTYLGRELAHFTRFARELPGGPEMIEQLELVRRRSDRRWGERTRKEMVLHSALAERSGLDHRGTSRSHWTAHIANEPDAS</sequence>
<dbReference type="InterPro" id="IPR002035">
    <property type="entry name" value="VWF_A"/>
</dbReference>
<dbReference type="PROSITE" id="PS50234">
    <property type="entry name" value="VWFA"/>
    <property type="match status" value="1"/>
</dbReference>
<dbReference type="SUPFAM" id="SSF53300">
    <property type="entry name" value="vWA-like"/>
    <property type="match status" value="1"/>
</dbReference>
<comment type="caution">
    <text evidence="3">The sequence shown here is derived from an EMBL/GenBank/DDBJ whole genome shotgun (WGS) entry which is preliminary data.</text>
</comment>
<feature type="region of interest" description="Disordered" evidence="1">
    <location>
        <begin position="422"/>
        <end position="443"/>
    </location>
</feature>
<dbReference type="AlphaFoldDB" id="A0A017HHT5"/>
<name>A0A017HHT5_9RHOB</name>
<dbReference type="STRING" id="442562.Rumeso_04398"/>